<keyword evidence="9" id="KW-1185">Reference proteome</keyword>
<feature type="transmembrane region" description="Helical" evidence="6">
    <location>
        <begin position="526"/>
        <end position="548"/>
    </location>
</feature>
<evidence type="ECO:0000256" key="6">
    <source>
        <dbReference type="PIRNR" id="PIRNR018968"/>
    </source>
</evidence>
<evidence type="ECO:0000313" key="9">
    <source>
        <dbReference type="Proteomes" id="UP000257317"/>
    </source>
</evidence>
<feature type="transmembrane region" description="Helical" evidence="6">
    <location>
        <begin position="286"/>
        <end position="307"/>
    </location>
</feature>
<protein>
    <submittedName>
        <fullName evidence="8">Antimicrobial peptide ABC transporter permease protein</fullName>
    </submittedName>
</protein>
<dbReference type="PANTHER" id="PTHR46795:SF3">
    <property type="entry name" value="ABC TRANSPORTER PERMEASE"/>
    <property type="match status" value="1"/>
</dbReference>
<comment type="caution">
    <text evidence="8">The sequence shown here is derived from an EMBL/GenBank/DDBJ whole genome shotgun (WGS) entry which is preliminary data.</text>
</comment>
<name>A0A2Z6T8Z2_9LACO</name>
<keyword evidence="5 6" id="KW-0472">Membrane</keyword>
<evidence type="ECO:0000256" key="3">
    <source>
        <dbReference type="ARBA" id="ARBA00022692"/>
    </source>
</evidence>
<dbReference type="InterPro" id="IPR052536">
    <property type="entry name" value="ABC-4_Integral_Memb_Prot"/>
</dbReference>
<dbReference type="PIRSF" id="PIRSF018968">
    <property type="entry name" value="ABC_permease_BceB"/>
    <property type="match status" value="1"/>
</dbReference>
<keyword evidence="2 6" id="KW-1003">Cell membrane</keyword>
<feature type="transmembrane region" description="Helical" evidence="6">
    <location>
        <begin position="148"/>
        <end position="172"/>
    </location>
</feature>
<feature type="transmembrane region" description="Helical" evidence="6">
    <location>
        <begin position="199"/>
        <end position="219"/>
    </location>
</feature>
<dbReference type="Pfam" id="PF02687">
    <property type="entry name" value="FtsX"/>
    <property type="match status" value="1"/>
</dbReference>
<dbReference type="AlphaFoldDB" id="A0A2Z6T8Z2"/>
<gene>
    <name evidence="8" type="ORF">LrDSM24759_00470</name>
</gene>
<dbReference type="PANTHER" id="PTHR46795">
    <property type="entry name" value="ABC TRANSPORTER PERMEASE-RELATED-RELATED"/>
    <property type="match status" value="1"/>
</dbReference>
<dbReference type="GO" id="GO:0005886">
    <property type="term" value="C:plasma membrane"/>
    <property type="evidence" value="ECO:0007669"/>
    <property type="project" value="UniProtKB-SubCell"/>
</dbReference>
<evidence type="ECO:0000256" key="2">
    <source>
        <dbReference type="ARBA" id="ARBA00022475"/>
    </source>
</evidence>
<feature type="transmembrane region" description="Helical" evidence="6">
    <location>
        <begin position="482"/>
        <end position="505"/>
    </location>
</feature>
<dbReference type="InterPro" id="IPR027022">
    <property type="entry name" value="ABC_permease_BceB-typ"/>
</dbReference>
<feature type="transmembrane region" description="Helical" evidence="6">
    <location>
        <begin position="58"/>
        <end position="81"/>
    </location>
</feature>
<dbReference type="InterPro" id="IPR003838">
    <property type="entry name" value="ABC3_permease_C"/>
</dbReference>
<keyword evidence="6" id="KW-0813">Transport</keyword>
<comment type="similarity">
    <text evidence="6">Belongs to the ABC-4 integral membrane protein family.</text>
</comment>
<dbReference type="GO" id="GO:0055085">
    <property type="term" value="P:transmembrane transport"/>
    <property type="evidence" value="ECO:0007669"/>
    <property type="project" value="UniProtKB-UniRule"/>
</dbReference>
<comment type="subcellular location">
    <subcellularLocation>
        <location evidence="1 6">Cell membrane</location>
        <topology evidence="1 6">Multi-pass membrane protein</topology>
    </subcellularLocation>
</comment>
<keyword evidence="3 6" id="KW-0812">Transmembrane</keyword>
<feature type="transmembrane region" description="Helical" evidence="6">
    <location>
        <begin position="102"/>
        <end position="128"/>
    </location>
</feature>
<sequence length="599" mass="68302">MLWKLSLTSLKSRWKDYLVLFSGLTLASAIFYMFMTLATNPSFLKGNVAIAFSTTQCVYGFGIVLLALITFIYIIYANSFLLSMRQKDYAMYMMLGARSSKIGHLIFIETFLVGLISTIIGELIGIGLTQVVSNILITQLGLSITHFIGFYLPALLWTLIFFVILFFLAALWNRHKLVKANVIDLLKENQKPIKARKNIALKIIEAVLGIILLRVGYWAMANVSTLVLNSIPLALVTIVLGSYFVFDSFFILLIDLLRRNKKFKYSKLHSFTLGQLKFRINSYTRILSIVSLLFALALGAITVGLNFKQITDQQMESTYYDVVLFNQNQKTKQQLKKVVVTSKTKVTYKIAGKYAYVSSAQIKNANLKRNAFVGKTDEIKYKTEKITPNDIKPENSAYYEFAEYIPYQKEIKVVSQTKYDQIKQNSNETILLRVKDFKKNFDNVEKLQKFAVPKGKNVEEQLNSSKAASYRLILNIASGFEFMGFFLGIAFLAMLASTLMFKVLSGANSDEPRYVMLWKMGTRNKLLKTSINWEIGTLFALPAVLGVLDVLFGLQFFKSLLAHPYNNIWIPFSIFLICYLIYYLITVKLYQSIVLKKIK</sequence>
<evidence type="ECO:0000256" key="5">
    <source>
        <dbReference type="ARBA" id="ARBA00023136"/>
    </source>
</evidence>
<dbReference type="RefSeq" id="WP_117117338.1">
    <property type="nucleotide sequence ID" value="NZ_BFBY01000001.1"/>
</dbReference>
<evidence type="ECO:0000259" key="7">
    <source>
        <dbReference type="Pfam" id="PF02687"/>
    </source>
</evidence>
<proteinExistence type="inferred from homology"/>
<feature type="domain" description="ABC3 transporter permease C-terminal" evidence="7">
    <location>
        <begin position="61"/>
        <end position="179"/>
    </location>
</feature>
<keyword evidence="4 6" id="KW-1133">Transmembrane helix</keyword>
<feature type="transmembrane region" description="Helical" evidence="6">
    <location>
        <begin position="17"/>
        <end position="38"/>
    </location>
</feature>
<evidence type="ECO:0000313" key="8">
    <source>
        <dbReference type="EMBL" id="GBG04133.1"/>
    </source>
</evidence>
<feature type="transmembrane region" description="Helical" evidence="6">
    <location>
        <begin position="231"/>
        <end position="257"/>
    </location>
</feature>
<organism evidence="8 9">
    <name type="scientific">Lactobacillus rodentium</name>
    <dbReference type="NCBI Taxonomy" id="947835"/>
    <lineage>
        <taxon>Bacteria</taxon>
        <taxon>Bacillati</taxon>
        <taxon>Bacillota</taxon>
        <taxon>Bacilli</taxon>
        <taxon>Lactobacillales</taxon>
        <taxon>Lactobacillaceae</taxon>
        <taxon>Lactobacillus</taxon>
    </lineage>
</organism>
<evidence type="ECO:0000256" key="1">
    <source>
        <dbReference type="ARBA" id="ARBA00004651"/>
    </source>
</evidence>
<dbReference type="EMBL" id="BFBY01000001">
    <property type="protein sequence ID" value="GBG04133.1"/>
    <property type="molecule type" value="Genomic_DNA"/>
</dbReference>
<feature type="transmembrane region" description="Helical" evidence="6">
    <location>
        <begin position="568"/>
        <end position="590"/>
    </location>
</feature>
<evidence type="ECO:0000256" key="4">
    <source>
        <dbReference type="ARBA" id="ARBA00022989"/>
    </source>
</evidence>
<accession>A0A2Z6T8Z2</accession>
<dbReference type="OrthoDB" id="1705903at2"/>
<dbReference type="Proteomes" id="UP000257317">
    <property type="component" value="Unassembled WGS sequence"/>
</dbReference>
<reference evidence="9" key="1">
    <citation type="submission" date="2018-03" db="EMBL/GenBank/DDBJ databases">
        <title>New taxa in the Lactobacillus gasseri group.</title>
        <authorList>
            <person name="Tanizawa Y."/>
            <person name="Tohno M."/>
            <person name="Endo A."/>
            <person name="Arita M."/>
        </authorList>
    </citation>
    <scope>NUCLEOTIDE SEQUENCE [LARGE SCALE GENOMIC DNA]</scope>
    <source>
        <strain evidence="9">DSM 24759</strain>
    </source>
</reference>